<dbReference type="GO" id="GO:0016020">
    <property type="term" value="C:membrane"/>
    <property type="evidence" value="ECO:0007669"/>
    <property type="project" value="UniProtKB-SubCell"/>
</dbReference>
<evidence type="ECO:0000256" key="5">
    <source>
        <dbReference type="ARBA" id="ARBA00022679"/>
    </source>
</evidence>
<dbReference type="InterPro" id="IPR003594">
    <property type="entry name" value="HATPase_dom"/>
</dbReference>
<dbReference type="AlphaFoldDB" id="A0A942I1Y1"/>
<dbReference type="SUPFAM" id="SSF55874">
    <property type="entry name" value="ATPase domain of HSP90 chaperone/DNA topoisomerase II/histidine kinase"/>
    <property type="match status" value="1"/>
</dbReference>
<dbReference type="Proteomes" id="UP000680348">
    <property type="component" value="Unassembled WGS sequence"/>
</dbReference>
<dbReference type="SMART" id="SM00387">
    <property type="entry name" value="HATPase_c"/>
    <property type="match status" value="1"/>
</dbReference>
<keyword evidence="9" id="KW-0472">Membrane</keyword>
<proteinExistence type="predicted"/>
<comment type="catalytic activity">
    <reaction evidence="1">
        <text>ATP + protein L-histidine = ADP + protein N-phospho-L-histidine.</text>
        <dbReference type="EC" id="2.7.13.3"/>
    </reaction>
</comment>
<keyword evidence="5" id="KW-0808">Transferase</keyword>
<evidence type="ECO:0000256" key="6">
    <source>
        <dbReference type="ARBA" id="ARBA00022741"/>
    </source>
</evidence>
<accession>A0A942I1Y1</accession>
<dbReference type="InterPro" id="IPR004358">
    <property type="entry name" value="Sig_transdc_His_kin-like_C"/>
</dbReference>
<keyword evidence="7 12" id="KW-0418">Kinase</keyword>
<evidence type="ECO:0000256" key="8">
    <source>
        <dbReference type="ARBA" id="ARBA00022840"/>
    </source>
</evidence>
<dbReference type="GO" id="GO:0004673">
    <property type="term" value="F:protein histidine kinase activity"/>
    <property type="evidence" value="ECO:0007669"/>
    <property type="project" value="UniProtKB-EC"/>
</dbReference>
<dbReference type="Gene3D" id="3.30.565.10">
    <property type="entry name" value="Histidine kinase-like ATPase, C-terminal domain"/>
    <property type="match status" value="1"/>
</dbReference>
<keyword evidence="6" id="KW-0547">Nucleotide-binding</keyword>
<sequence>MSDRAGSEIGEATALPTRTVPLTRGLSAKLLVLTVCFVLLAEILIFLPSIANFRLNWLRERLDTAATLSIVLVAEDASMLPRQVQDEVLMAIGAKAIAVRDEGVSRLLIASEMPPQVDEHIDVRNTGRLSAMADALDTLIHGGDRMLRVYGQVGDSTKEFEIIIPDRRLRTAMLDYSGTVALLSLLISLITATLVFYTIDRIMIRPIRAMTRSMLDFSGHPDDPGKVITPEYRSDEIGVAERELAEMQTRLQRTIGEQKHLADLGLAVSKINHDMRNILASAQLVSDRLRTVKDPTVQAMAPRLVRALDRAVSYSEGVLAYGRTQEPPPARRRLRLWQVVEEVQSLLGIEPETGVEFVNAVDPTFEIDADPEQLFRILSNLARNAVQAMTADSEPAAVNRLSIGAERQGSVSRILVTDTGPGLPKKARENLFAAFRGSARLGGTGLGLAIAYELVRAHGGSLELVESRGGRTVFAITIPDQPVRLDDARSGLKRRA</sequence>
<keyword evidence="4" id="KW-0597">Phosphoprotein</keyword>
<protein>
    <recommendedName>
        <fullName evidence="3">histidine kinase</fullName>
        <ecNumber evidence="3">2.7.13.3</ecNumber>
    </recommendedName>
</protein>
<dbReference type="PROSITE" id="PS50885">
    <property type="entry name" value="HAMP"/>
    <property type="match status" value="1"/>
</dbReference>
<evidence type="ECO:0000259" key="11">
    <source>
        <dbReference type="PROSITE" id="PS50885"/>
    </source>
</evidence>
<dbReference type="RefSeq" id="WP_188253403.1">
    <property type="nucleotide sequence ID" value="NZ_JABVCF010000002.1"/>
</dbReference>
<dbReference type="InterPro" id="IPR036890">
    <property type="entry name" value="HATPase_C_sf"/>
</dbReference>
<dbReference type="InterPro" id="IPR005467">
    <property type="entry name" value="His_kinase_dom"/>
</dbReference>
<evidence type="ECO:0000256" key="7">
    <source>
        <dbReference type="ARBA" id="ARBA00022777"/>
    </source>
</evidence>
<comment type="subcellular location">
    <subcellularLocation>
        <location evidence="2">Membrane</location>
    </subcellularLocation>
</comment>
<keyword evidence="9" id="KW-0812">Transmembrane</keyword>
<dbReference type="InterPro" id="IPR003660">
    <property type="entry name" value="HAMP_dom"/>
</dbReference>
<dbReference type="Pfam" id="PF02518">
    <property type="entry name" value="HATPase_c"/>
    <property type="match status" value="1"/>
</dbReference>
<reference evidence="12" key="1">
    <citation type="submission" date="2021-04" db="EMBL/GenBank/DDBJ databases">
        <title>Pseudaminobacter soli sp. nov., isolated from paddy soil contaminated by heavy metals.</title>
        <authorList>
            <person name="Zhang K."/>
        </authorList>
    </citation>
    <scope>NUCLEOTIDE SEQUENCE</scope>
    <source>
        <strain evidence="12">19-2017</strain>
    </source>
</reference>
<dbReference type="SMART" id="SM00304">
    <property type="entry name" value="HAMP"/>
    <property type="match status" value="1"/>
</dbReference>
<dbReference type="PRINTS" id="PR00344">
    <property type="entry name" value="BCTRLSENSOR"/>
</dbReference>
<dbReference type="EMBL" id="JAGWCR010000002">
    <property type="protein sequence ID" value="MBS3647838.1"/>
    <property type="molecule type" value="Genomic_DNA"/>
</dbReference>
<keyword evidence="8" id="KW-0067">ATP-binding</keyword>
<organism evidence="12 13">
    <name type="scientific">Pseudaminobacter soli</name>
    <name type="common">ex Zhang et al. 2022</name>
    <dbReference type="NCBI Taxonomy" id="2831468"/>
    <lineage>
        <taxon>Bacteria</taxon>
        <taxon>Pseudomonadati</taxon>
        <taxon>Pseudomonadota</taxon>
        <taxon>Alphaproteobacteria</taxon>
        <taxon>Hyphomicrobiales</taxon>
        <taxon>Phyllobacteriaceae</taxon>
        <taxon>Pseudaminobacter</taxon>
    </lineage>
</organism>
<dbReference type="PANTHER" id="PTHR44936">
    <property type="entry name" value="SENSOR PROTEIN CREC"/>
    <property type="match status" value="1"/>
</dbReference>
<dbReference type="GO" id="GO:0007165">
    <property type="term" value="P:signal transduction"/>
    <property type="evidence" value="ECO:0007669"/>
    <property type="project" value="InterPro"/>
</dbReference>
<dbReference type="Gene3D" id="6.10.340.10">
    <property type="match status" value="1"/>
</dbReference>
<feature type="domain" description="HAMP" evidence="11">
    <location>
        <begin position="201"/>
        <end position="256"/>
    </location>
</feature>
<comment type="caution">
    <text evidence="12">The sequence shown here is derived from an EMBL/GenBank/DDBJ whole genome shotgun (WGS) entry which is preliminary data.</text>
</comment>
<dbReference type="PROSITE" id="PS50109">
    <property type="entry name" value="HIS_KIN"/>
    <property type="match status" value="1"/>
</dbReference>
<evidence type="ECO:0000256" key="9">
    <source>
        <dbReference type="SAM" id="Phobius"/>
    </source>
</evidence>
<evidence type="ECO:0000313" key="12">
    <source>
        <dbReference type="EMBL" id="MBS3647838.1"/>
    </source>
</evidence>
<dbReference type="CDD" id="cd00075">
    <property type="entry name" value="HATPase"/>
    <property type="match status" value="1"/>
</dbReference>
<evidence type="ECO:0000256" key="3">
    <source>
        <dbReference type="ARBA" id="ARBA00012438"/>
    </source>
</evidence>
<name>A0A942I1Y1_9HYPH</name>
<evidence type="ECO:0000313" key="13">
    <source>
        <dbReference type="Proteomes" id="UP000680348"/>
    </source>
</evidence>
<evidence type="ECO:0000256" key="1">
    <source>
        <dbReference type="ARBA" id="ARBA00000085"/>
    </source>
</evidence>
<gene>
    <name evidence="12" type="ORF">KEU06_04240</name>
</gene>
<dbReference type="PANTHER" id="PTHR44936:SF10">
    <property type="entry name" value="SENSOR PROTEIN RSTB"/>
    <property type="match status" value="1"/>
</dbReference>
<dbReference type="GO" id="GO:0005524">
    <property type="term" value="F:ATP binding"/>
    <property type="evidence" value="ECO:0007669"/>
    <property type="project" value="UniProtKB-KW"/>
</dbReference>
<evidence type="ECO:0000256" key="2">
    <source>
        <dbReference type="ARBA" id="ARBA00004370"/>
    </source>
</evidence>
<evidence type="ECO:0000259" key="10">
    <source>
        <dbReference type="PROSITE" id="PS50109"/>
    </source>
</evidence>
<evidence type="ECO:0000256" key="4">
    <source>
        <dbReference type="ARBA" id="ARBA00022553"/>
    </source>
</evidence>
<dbReference type="EC" id="2.7.13.3" evidence="3"/>
<feature type="transmembrane region" description="Helical" evidence="9">
    <location>
        <begin position="30"/>
        <end position="51"/>
    </location>
</feature>
<feature type="transmembrane region" description="Helical" evidence="9">
    <location>
        <begin position="176"/>
        <end position="199"/>
    </location>
</feature>
<keyword evidence="13" id="KW-1185">Reference proteome</keyword>
<feature type="domain" description="Histidine kinase" evidence="10">
    <location>
        <begin position="270"/>
        <end position="482"/>
    </location>
</feature>
<dbReference type="InterPro" id="IPR050980">
    <property type="entry name" value="2C_sensor_his_kinase"/>
</dbReference>
<keyword evidence="9" id="KW-1133">Transmembrane helix</keyword>